<protein>
    <submittedName>
        <fullName evidence="2">Glutathione S-transferase</fullName>
    </submittedName>
</protein>
<evidence type="ECO:0000259" key="1">
    <source>
        <dbReference type="PROSITE" id="PS50404"/>
    </source>
</evidence>
<evidence type="ECO:0000313" key="3">
    <source>
        <dbReference type="Proteomes" id="UP000295341"/>
    </source>
</evidence>
<dbReference type="InterPro" id="IPR004045">
    <property type="entry name" value="Glutathione_S-Trfase_N"/>
</dbReference>
<feature type="domain" description="GST N-terminal" evidence="1">
    <location>
        <begin position="1"/>
        <end position="80"/>
    </location>
</feature>
<dbReference type="PROSITE" id="PS50404">
    <property type="entry name" value="GST_NTER"/>
    <property type="match status" value="1"/>
</dbReference>
<organism evidence="2 3">
    <name type="scientific">Panacagrimonas perspica</name>
    <dbReference type="NCBI Taxonomy" id="381431"/>
    <lineage>
        <taxon>Bacteria</taxon>
        <taxon>Pseudomonadati</taxon>
        <taxon>Pseudomonadota</taxon>
        <taxon>Gammaproteobacteria</taxon>
        <taxon>Nevskiales</taxon>
        <taxon>Nevskiaceae</taxon>
        <taxon>Panacagrimonas</taxon>
    </lineage>
</organism>
<evidence type="ECO:0000313" key="2">
    <source>
        <dbReference type="EMBL" id="TDU31109.1"/>
    </source>
</evidence>
<dbReference type="Proteomes" id="UP000295341">
    <property type="component" value="Unassembled WGS sequence"/>
</dbReference>
<dbReference type="Gene3D" id="1.20.1050.10">
    <property type="match status" value="1"/>
</dbReference>
<dbReference type="Gene3D" id="3.40.30.10">
    <property type="entry name" value="Glutaredoxin"/>
    <property type="match status" value="1"/>
</dbReference>
<dbReference type="CDD" id="cd03049">
    <property type="entry name" value="GST_N_3"/>
    <property type="match status" value="1"/>
</dbReference>
<dbReference type="AlphaFoldDB" id="A0A4S3K1X3"/>
<dbReference type="SUPFAM" id="SSF52833">
    <property type="entry name" value="Thioredoxin-like"/>
    <property type="match status" value="1"/>
</dbReference>
<proteinExistence type="predicted"/>
<dbReference type="EMBL" id="SOBT01000008">
    <property type="protein sequence ID" value="TDU31109.1"/>
    <property type="molecule type" value="Genomic_DNA"/>
</dbReference>
<accession>A0A4S3K1X3</accession>
<dbReference type="InterPro" id="IPR036249">
    <property type="entry name" value="Thioredoxin-like_sf"/>
</dbReference>
<sequence>MKLYCSKTSPYARKVRVVAHELGLSDLIEEILCDPFDPLPELLAANPLSRIPTLVTEKGESLPDSTLIIEYLQTRGRGLTALPRGSKRWSALRRAQVAEGVINAAFATVIEKRRPEGIRHVAFLDRQADVIRRSIAVLDLEAAELSNEAPSVVEITAGVALAYLDLRMPYIEWRKGHEPLDRWFTTFALRESMVATVPPPG</sequence>
<dbReference type="GO" id="GO:0016740">
    <property type="term" value="F:transferase activity"/>
    <property type="evidence" value="ECO:0007669"/>
    <property type="project" value="UniProtKB-KW"/>
</dbReference>
<reference evidence="2 3" key="1">
    <citation type="submission" date="2019-03" db="EMBL/GenBank/DDBJ databases">
        <title>Genomic Encyclopedia of Type Strains, Phase IV (KMG-IV): sequencing the most valuable type-strain genomes for metagenomic binning, comparative biology and taxonomic classification.</title>
        <authorList>
            <person name="Goeker M."/>
        </authorList>
    </citation>
    <scope>NUCLEOTIDE SEQUENCE [LARGE SCALE GENOMIC DNA]</scope>
    <source>
        <strain evidence="2 3">DSM 26377</strain>
    </source>
</reference>
<dbReference type="Pfam" id="PF13409">
    <property type="entry name" value="GST_N_2"/>
    <property type="match status" value="1"/>
</dbReference>
<keyword evidence="2" id="KW-0808">Transferase</keyword>
<keyword evidence="3" id="KW-1185">Reference proteome</keyword>
<gene>
    <name evidence="2" type="ORF">DFR24_0468</name>
</gene>
<dbReference type="InterPro" id="IPR036282">
    <property type="entry name" value="Glutathione-S-Trfase_C_sf"/>
</dbReference>
<dbReference type="Pfam" id="PF13410">
    <property type="entry name" value="GST_C_2"/>
    <property type="match status" value="1"/>
</dbReference>
<dbReference type="SUPFAM" id="SSF47616">
    <property type="entry name" value="GST C-terminal domain-like"/>
    <property type="match status" value="1"/>
</dbReference>
<name>A0A4S3K1X3_9GAMM</name>
<dbReference type="RefSeq" id="WP_246051605.1">
    <property type="nucleotide sequence ID" value="NZ_MWIN01000022.1"/>
</dbReference>
<comment type="caution">
    <text evidence="2">The sequence shown here is derived from an EMBL/GenBank/DDBJ whole genome shotgun (WGS) entry which is preliminary data.</text>
</comment>
<dbReference type="CDD" id="cd03205">
    <property type="entry name" value="GST_C_6"/>
    <property type="match status" value="1"/>
</dbReference>